<proteinExistence type="inferred from homology"/>
<dbReference type="Pfam" id="PF01183">
    <property type="entry name" value="Glyco_hydro_25"/>
    <property type="match status" value="1"/>
</dbReference>
<evidence type="ECO:0008006" key="5">
    <source>
        <dbReference type="Google" id="ProtNLM"/>
    </source>
</evidence>
<evidence type="ECO:0000313" key="4">
    <source>
        <dbReference type="Proteomes" id="UP001056707"/>
    </source>
</evidence>
<keyword evidence="2" id="KW-0812">Transmembrane</keyword>
<evidence type="ECO:0000256" key="2">
    <source>
        <dbReference type="SAM" id="Phobius"/>
    </source>
</evidence>
<sequence>MQAQKRSDYQREHRRRPSRKLGWTSVILVGLVLLGILGGHHVINRHARQQALLRNYPVRGVMLDQTDEYADFNQLQTNGIKYVYLRATQGGALADDDFNNNYTRSIGSGLKVGVYHQYSFSSSVREQEQNLKRTLGNNIGDLPIMINISYYNDYNAETVDRKQLARRMRQLVAWTQRYSQRPVLIKTSSANYQVLKQLPHTEFLLPRAKSGRHVTFASLAKQEQLYNNGKGSDFRMTAFRGSKVQWNQYLQVLKQNEIRSDAA</sequence>
<dbReference type="Gene3D" id="3.20.20.80">
    <property type="entry name" value="Glycosidases"/>
    <property type="match status" value="1"/>
</dbReference>
<keyword evidence="2" id="KW-0472">Membrane</keyword>
<feature type="transmembrane region" description="Helical" evidence="2">
    <location>
        <begin position="21"/>
        <end position="43"/>
    </location>
</feature>
<evidence type="ECO:0000313" key="3">
    <source>
        <dbReference type="EMBL" id="USS85580.1"/>
    </source>
</evidence>
<dbReference type="RefSeq" id="WP_252750475.1">
    <property type="nucleotide sequence ID" value="NZ_CP097116.1"/>
</dbReference>
<keyword evidence="2" id="KW-1133">Transmembrane helix</keyword>
<organism evidence="3 4">
    <name type="scientific">Fructilactobacillus myrtifloralis</name>
    <dbReference type="NCBI Taxonomy" id="2940301"/>
    <lineage>
        <taxon>Bacteria</taxon>
        <taxon>Bacillati</taxon>
        <taxon>Bacillota</taxon>
        <taxon>Bacilli</taxon>
        <taxon>Lactobacillales</taxon>
        <taxon>Lactobacillaceae</taxon>
        <taxon>Fructilactobacillus</taxon>
    </lineage>
</organism>
<dbReference type="SUPFAM" id="SSF51445">
    <property type="entry name" value="(Trans)glycosidases"/>
    <property type="match status" value="1"/>
</dbReference>
<dbReference type="InterPro" id="IPR002053">
    <property type="entry name" value="Glyco_hydro_25"/>
</dbReference>
<name>A0ABY5BPU4_9LACO</name>
<dbReference type="InterPro" id="IPR017853">
    <property type="entry name" value="GH"/>
</dbReference>
<comment type="similarity">
    <text evidence="1">Belongs to the glycosyl hydrolase 25 family.</text>
</comment>
<keyword evidence="4" id="KW-1185">Reference proteome</keyword>
<evidence type="ECO:0000256" key="1">
    <source>
        <dbReference type="ARBA" id="ARBA00010646"/>
    </source>
</evidence>
<protein>
    <recommendedName>
        <fullName evidence="5">Lysozyme</fullName>
    </recommendedName>
</protein>
<dbReference type="Proteomes" id="UP001056707">
    <property type="component" value="Chromosome"/>
</dbReference>
<gene>
    <name evidence="3" type="ORF">M3M35_02760</name>
</gene>
<reference evidence="3" key="1">
    <citation type="submission" date="2022-05" db="EMBL/GenBank/DDBJ databases">
        <authorList>
            <person name="Oliphant S.A."/>
            <person name="Watson-Haigh N.S."/>
            <person name="Sumby K.M."/>
            <person name="Gardner J.M."/>
            <person name="Jiranek V."/>
        </authorList>
    </citation>
    <scope>NUCLEOTIDE SEQUENCE</scope>
    <source>
        <strain evidence="3">KI16_H9</strain>
    </source>
</reference>
<dbReference type="EMBL" id="CP097116">
    <property type="protein sequence ID" value="USS85580.1"/>
    <property type="molecule type" value="Genomic_DNA"/>
</dbReference>
<accession>A0ABY5BPU4</accession>
<dbReference type="PROSITE" id="PS51904">
    <property type="entry name" value="GLYCOSYL_HYDROL_F25_2"/>
    <property type="match status" value="1"/>
</dbReference>